<feature type="transmembrane region" description="Helical" evidence="1">
    <location>
        <begin position="171"/>
        <end position="189"/>
    </location>
</feature>
<feature type="chain" id="PRO_5040236146" description="Glucosidase II beta subunit N-terminal domain-containing protein" evidence="2">
    <location>
        <begin position="23"/>
        <end position="203"/>
    </location>
</feature>
<dbReference type="Pfam" id="PF12999">
    <property type="entry name" value="PRKCSH-like"/>
    <property type="match status" value="1"/>
</dbReference>
<evidence type="ECO:0000259" key="3">
    <source>
        <dbReference type="Pfam" id="PF12999"/>
    </source>
</evidence>
<evidence type="ECO:0000256" key="2">
    <source>
        <dbReference type="SAM" id="SignalP"/>
    </source>
</evidence>
<keyword evidence="5" id="KW-1185">Reference proteome</keyword>
<keyword evidence="1" id="KW-0472">Membrane</keyword>
<dbReference type="OrthoDB" id="28322at2759"/>
<evidence type="ECO:0000256" key="1">
    <source>
        <dbReference type="SAM" id="Phobius"/>
    </source>
</evidence>
<evidence type="ECO:0000313" key="5">
    <source>
        <dbReference type="Proteomes" id="UP001141806"/>
    </source>
</evidence>
<keyword evidence="1" id="KW-0812">Transmembrane</keyword>
<name>A0A9Q0R387_9MAGN</name>
<keyword evidence="2" id="KW-0732">Signal</keyword>
<dbReference type="PANTHER" id="PTHR12630">
    <property type="entry name" value="N-LINKED OLIGOSACCHARIDE PROCESSING"/>
    <property type="match status" value="1"/>
</dbReference>
<dbReference type="GO" id="GO:0006491">
    <property type="term" value="P:N-glycan processing"/>
    <property type="evidence" value="ECO:0007669"/>
    <property type="project" value="TreeGrafter"/>
</dbReference>
<dbReference type="PANTHER" id="PTHR12630:SF17">
    <property type="entry name" value="EXPRESSED PROTEIN"/>
    <property type="match status" value="1"/>
</dbReference>
<dbReference type="EMBL" id="JAMYWD010000001">
    <property type="protein sequence ID" value="KAJ4981745.1"/>
    <property type="molecule type" value="Genomic_DNA"/>
</dbReference>
<reference evidence="4" key="1">
    <citation type="journal article" date="2023" name="Plant J.">
        <title>The genome of the king protea, Protea cynaroides.</title>
        <authorList>
            <person name="Chang J."/>
            <person name="Duong T.A."/>
            <person name="Schoeman C."/>
            <person name="Ma X."/>
            <person name="Roodt D."/>
            <person name="Barker N."/>
            <person name="Li Z."/>
            <person name="Van de Peer Y."/>
            <person name="Mizrachi E."/>
        </authorList>
    </citation>
    <scope>NUCLEOTIDE SEQUENCE</scope>
    <source>
        <tissue evidence="4">Young leaves</tissue>
    </source>
</reference>
<gene>
    <name evidence="4" type="ORF">NE237_032582</name>
</gene>
<dbReference type="InterPro" id="IPR039794">
    <property type="entry name" value="Gtb1-like"/>
</dbReference>
<keyword evidence="1" id="KW-1133">Transmembrane helix</keyword>
<evidence type="ECO:0000313" key="4">
    <source>
        <dbReference type="EMBL" id="KAJ4981745.1"/>
    </source>
</evidence>
<protein>
    <recommendedName>
        <fullName evidence="3">Glucosidase II beta subunit N-terminal domain-containing protein</fullName>
    </recommendedName>
</protein>
<dbReference type="Proteomes" id="UP001141806">
    <property type="component" value="Unassembled WGS sequence"/>
</dbReference>
<proteinExistence type="predicted"/>
<sequence>MEKGCNIFSIIAACFLFVSSSASLLPTSSFLGIHPQEENYFKSKVIKCKDGSKSFTRDRLNDGFCDCVDGTDEPGTSACPGGKFYCRNVGDTPQVLFSSRVNDCICDCCDGSDEYDSGINCPNTCFKDGNTLQKNDDYNFIRTHLVNVDAREASSRVSFEDLIQKLKELKILVVGEVILISCVVAFLLSRQRLWSGRRRRRFR</sequence>
<feature type="signal peptide" evidence="2">
    <location>
        <begin position="1"/>
        <end position="22"/>
    </location>
</feature>
<dbReference type="AlphaFoldDB" id="A0A9Q0R387"/>
<comment type="caution">
    <text evidence="4">The sequence shown here is derived from an EMBL/GenBank/DDBJ whole genome shotgun (WGS) entry which is preliminary data.</text>
</comment>
<feature type="domain" description="Glucosidase II beta subunit N-terminal" evidence="3">
    <location>
        <begin position="29"/>
        <end position="170"/>
    </location>
</feature>
<dbReference type="GO" id="GO:0017177">
    <property type="term" value="C:glucosidase II complex"/>
    <property type="evidence" value="ECO:0007669"/>
    <property type="project" value="TreeGrafter"/>
</dbReference>
<dbReference type="InterPro" id="IPR028146">
    <property type="entry name" value="PRKCSH_N"/>
</dbReference>
<accession>A0A9Q0R387</accession>
<organism evidence="4 5">
    <name type="scientific">Protea cynaroides</name>
    <dbReference type="NCBI Taxonomy" id="273540"/>
    <lineage>
        <taxon>Eukaryota</taxon>
        <taxon>Viridiplantae</taxon>
        <taxon>Streptophyta</taxon>
        <taxon>Embryophyta</taxon>
        <taxon>Tracheophyta</taxon>
        <taxon>Spermatophyta</taxon>
        <taxon>Magnoliopsida</taxon>
        <taxon>Proteales</taxon>
        <taxon>Proteaceae</taxon>
        <taxon>Protea</taxon>
    </lineage>
</organism>